<feature type="domain" description="N,N-dimethylformamidase beta subunit-like C-terminal" evidence="3">
    <location>
        <begin position="210"/>
        <end position="612"/>
    </location>
</feature>
<dbReference type="SUPFAM" id="SSF81296">
    <property type="entry name" value="E set domains"/>
    <property type="match status" value="1"/>
</dbReference>
<gene>
    <name evidence="4" type="ORF">J2853_000601</name>
</gene>
<dbReference type="Pfam" id="PF17957">
    <property type="entry name" value="Big_7"/>
    <property type="match status" value="1"/>
</dbReference>
<evidence type="ECO:0000256" key="1">
    <source>
        <dbReference type="SAM" id="MobiDB-lite"/>
    </source>
</evidence>
<feature type="domain" description="DUF4082" evidence="2">
    <location>
        <begin position="765"/>
        <end position="908"/>
    </location>
</feature>
<dbReference type="InterPro" id="IPR014756">
    <property type="entry name" value="Ig_E-set"/>
</dbReference>
<evidence type="ECO:0000259" key="3">
    <source>
        <dbReference type="Pfam" id="PF20254"/>
    </source>
</evidence>
<keyword evidence="5" id="KW-1185">Reference proteome</keyword>
<feature type="domain" description="DUF4082" evidence="2">
    <location>
        <begin position="923"/>
        <end position="1068"/>
    </location>
</feature>
<dbReference type="Proteomes" id="UP001225356">
    <property type="component" value="Unassembled WGS sequence"/>
</dbReference>
<feature type="compositionally biased region" description="Basic and acidic residues" evidence="1">
    <location>
        <begin position="85"/>
        <end position="96"/>
    </location>
</feature>
<dbReference type="EMBL" id="JAUSQU010000001">
    <property type="protein sequence ID" value="MDP9841390.1"/>
    <property type="molecule type" value="Genomic_DNA"/>
</dbReference>
<feature type="region of interest" description="Disordered" evidence="1">
    <location>
        <begin position="46"/>
        <end position="152"/>
    </location>
</feature>
<proteinExistence type="predicted"/>
<protein>
    <recommendedName>
        <fullName evidence="6">DUF4082 domain-containing protein</fullName>
    </recommendedName>
</protein>
<evidence type="ECO:0000313" key="4">
    <source>
        <dbReference type="EMBL" id="MDP9841390.1"/>
    </source>
</evidence>
<dbReference type="Gene3D" id="2.60.40.650">
    <property type="match status" value="1"/>
</dbReference>
<dbReference type="Pfam" id="PF20254">
    <property type="entry name" value="DMFA2_C"/>
    <property type="match status" value="1"/>
</dbReference>
<feature type="compositionally biased region" description="Basic and acidic residues" evidence="1">
    <location>
        <begin position="105"/>
        <end position="138"/>
    </location>
</feature>
<dbReference type="RefSeq" id="WP_307554679.1">
    <property type="nucleotide sequence ID" value="NZ_JAUSQU010000001.1"/>
</dbReference>
<dbReference type="InterPro" id="IPR025141">
    <property type="entry name" value="DUF4082"/>
</dbReference>
<name>A0ABT9Q3S1_9ACTN</name>
<feature type="domain" description="DUF4082" evidence="2">
    <location>
        <begin position="1083"/>
        <end position="1228"/>
    </location>
</feature>
<sequence>MTERSNNVGKSKPRWRPLTFGAGALALINLVGTVWMPVSAAGTSQERVTVQSSGSHHRGDGAPLAGQDVTPGRGRGQPARGSDAGQDRERSVKHGAGEIQAPSPPDRRMGRSLERALARLGPRDHPGDEDAGRGKREAVPNTGSRAHGTRQACPPTSVICLENSLPGNPSIEWNVPGAGSSNIQGYATRMSVNRGETVQFKVDTMATDYRVDIYRIGYYGGMGARKITTINPSAPLPQNQPVCVRDAGTKLLDCGNWAVSASWAVPATMVSGVYIANLIREDGTTGVSQMIFVVRDDEGGSDLLLQTSDATWQAYNKYGGSSLYSSDDGGRAYKVSYNRPFTTRGFSCCEGSTESWFFNSEYPMIRWIEANGYDVSYTTNVDTAMRGSEMLEHKIFMSSGHDEYWSDDMRGNSSNARDNGVNMAFFSGNEVFWKTRWESSIDGSATPYRTLTCYKETLANAKIDPNTQWTGSWRDPRFSPPSDGGRPENALTGSWFRVNGVSNDAMTVPADYSKMRFWRNTSVANLSPGQTAVFPDGVLGYEWDVSPNNGFEPNGRARYSQTIANLASKYLIDYGSTYDLGSAIHRLTLYRAVGGALVFGAGTTQWSWGLDATHDRAGTPTDIRMQQATVNLLADMGIQPASLQAGLVPATASTDTTPPTSTITSPAANTSVPELRTVIIQGTAADTGGGVVSDVEVSVDGGIRWFPATGRENWQYRWTPTRAGVAMIAVRAVDDIGNLQPIPTTITYSVTTACDACTIWLPSAGPVTASSSDTAPVEVGVKFRTTDAGVIRGVRFYKGALNTGTHTGNLWSASGQLLARATFTGETGSGWQQVNFATPVTVAANTTYIASYHTTSGRYSVTRPYFNEPYSSSPFVALANAEGGNGVYAYSATSTFPTNAYQATNYWVDVIFVPTRSLWDDQTFPEVPSQSDSSPTVVGVKFKPLVDGTVTGVRFYKGAQNTGTHVGSLWTRDGQLIASATFTNETASGWQQVTFSTPVTVVANATYVVSYQAPSGHYSVTKSYFAEPYTNGPLIAPMNGEDGANGVYAYSASNVFPTNGSQATNYWVDVMFIPFGSLWEDTAVPAVKSQPDNQAAALGVKFRSLTSGKIRAIRFYKGEQNTGTHVGSLWTSGGQLLASAPFTNETASGWQQVNFSTPVAVTANTTYVASYHTTSGRYSVTRPYFNAQYTNEPLFALANGTEGGNGVYNYSAVNTFPTNSFQATNYWVDVVLDVS</sequence>
<reference evidence="4 5" key="1">
    <citation type="submission" date="2023-07" db="EMBL/GenBank/DDBJ databases">
        <title>Sequencing the genomes of 1000 actinobacteria strains.</title>
        <authorList>
            <person name="Klenk H.-P."/>
        </authorList>
    </citation>
    <scope>NUCLEOTIDE SEQUENCE [LARGE SCALE GENOMIC DNA]</scope>
    <source>
        <strain evidence="4 5">DSM 46740</strain>
    </source>
</reference>
<dbReference type="Pfam" id="PF13313">
    <property type="entry name" value="DUF4082"/>
    <property type="match status" value="3"/>
</dbReference>
<accession>A0ABT9Q3S1</accession>
<evidence type="ECO:0008006" key="6">
    <source>
        <dbReference type="Google" id="ProtNLM"/>
    </source>
</evidence>
<organism evidence="4 5">
    <name type="scientific">Streptosporangium lutulentum</name>
    <dbReference type="NCBI Taxonomy" id="1461250"/>
    <lineage>
        <taxon>Bacteria</taxon>
        <taxon>Bacillati</taxon>
        <taxon>Actinomycetota</taxon>
        <taxon>Actinomycetes</taxon>
        <taxon>Streptosporangiales</taxon>
        <taxon>Streptosporangiaceae</taxon>
        <taxon>Streptosporangium</taxon>
    </lineage>
</organism>
<evidence type="ECO:0000259" key="2">
    <source>
        <dbReference type="Pfam" id="PF13313"/>
    </source>
</evidence>
<dbReference type="InterPro" id="IPR046540">
    <property type="entry name" value="DMFA2_C"/>
</dbReference>
<evidence type="ECO:0000313" key="5">
    <source>
        <dbReference type="Proteomes" id="UP001225356"/>
    </source>
</evidence>
<comment type="caution">
    <text evidence="4">The sequence shown here is derived from an EMBL/GenBank/DDBJ whole genome shotgun (WGS) entry which is preliminary data.</text>
</comment>